<feature type="region of interest" description="Disordered" evidence="1">
    <location>
        <begin position="1"/>
        <end position="142"/>
    </location>
</feature>
<dbReference type="Proteomes" id="UP000799536">
    <property type="component" value="Unassembled WGS sequence"/>
</dbReference>
<evidence type="ECO:0000313" key="3">
    <source>
        <dbReference type="Proteomes" id="UP000799536"/>
    </source>
</evidence>
<proteinExistence type="predicted"/>
<evidence type="ECO:0000313" key="2">
    <source>
        <dbReference type="EMBL" id="KAF2204377.1"/>
    </source>
</evidence>
<keyword evidence="3" id="KW-1185">Reference proteome</keyword>
<dbReference type="EMBL" id="ML993878">
    <property type="protein sequence ID" value="KAF2204377.1"/>
    <property type="molecule type" value="Genomic_DNA"/>
</dbReference>
<accession>A0A9P4JS70</accession>
<name>A0A9P4JS70_9PLEO</name>
<feature type="compositionally biased region" description="Acidic residues" evidence="1">
    <location>
        <begin position="88"/>
        <end position="118"/>
    </location>
</feature>
<dbReference type="AlphaFoldDB" id="A0A9P4JS70"/>
<feature type="compositionally biased region" description="Basic and acidic residues" evidence="1">
    <location>
        <begin position="60"/>
        <end position="84"/>
    </location>
</feature>
<gene>
    <name evidence="2" type="ORF">GQ43DRAFT_460831</name>
</gene>
<protein>
    <submittedName>
        <fullName evidence="2">Uncharacterized protein</fullName>
    </submittedName>
</protein>
<sequence>MIMGNPGLVQPAEQAGARKQRGEDIGPPPTPTAKPEAVQAANSSVVLPNPLPHCSGNSSELHKMNSSTERKVFKEKVSQRKHLTENFVTDEDLSDEDLSDEDLSDEDLSDEDLSDENLSDEKTEANRRRRSTESNRSWSSMTAVYGSQTSIDLEFIQCFL</sequence>
<comment type="caution">
    <text evidence="2">The sequence shown here is derived from an EMBL/GenBank/DDBJ whole genome shotgun (WGS) entry which is preliminary data.</text>
</comment>
<dbReference type="OrthoDB" id="10258692at2759"/>
<reference evidence="2" key="1">
    <citation type="journal article" date="2020" name="Stud. Mycol.">
        <title>101 Dothideomycetes genomes: a test case for predicting lifestyles and emergence of pathogens.</title>
        <authorList>
            <person name="Haridas S."/>
            <person name="Albert R."/>
            <person name="Binder M."/>
            <person name="Bloem J."/>
            <person name="Labutti K."/>
            <person name="Salamov A."/>
            <person name="Andreopoulos B."/>
            <person name="Baker S."/>
            <person name="Barry K."/>
            <person name="Bills G."/>
            <person name="Bluhm B."/>
            <person name="Cannon C."/>
            <person name="Castanera R."/>
            <person name="Culley D."/>
            <person name="Daum C."/>
            <person name="Ezra D."/>
            <person name="Gonzalez J."/>
            <person name="Henrissat B."/>
            <person name="Kuo A."/>
            <person name="Liang C."/>
            <person name="Lipzen A."/>
            <person name="Lutzoni F."/>
            <person name="Magnuson J."/>
            <person name="Mondo S."/>
            <person name="Nolan M."/>
            <person name="Ohm R."/>
            <person name="Pangilinan J."/>
            <person name="Park H.-J."/>
            <person name="Ramirez L."/>
            <person name="Alfaro M."/>
            <person name="Sun H."/>
            <person name="Tritt A."/>
            <person name="Yoshinaga Y."/>
            <person name="Zwiers L.-H."/>
            <person name="Turgeon B."/>
            <person name="Goodwin S."/>
            <person name="Spatafora J."/>
            <person name="Crous P."/>
            <person name="Grigoriev I."/>
        </authorList>
    </citation>
    <scope>NUCLEOTIDE SEQUENCE</scope>
    <source>
        <strain evidence="2">ATCC 74209</strain>
    </source>
</reference>
<evidence type="ECO:0000256" key="1">
    <source>
        <dbReference type="SAM" id="MobiDB-lite"/>
    </source>
</evidence>
<organism evidence="2 3">
    <name type="scientific">Delitschia confertaspora ATCC 74209</name>
    <dbReference type="NCBI Taxonomy" id="1513339"/>
    <lineage>
        <taxon>Eukaryota</taxon>
        <taxon>Fungi</taxon>
        <taxon>Dikarya</taxon>
        <taxon>Ascomycota</taxon>
        <taxon>Pezizomycotina</taxon>
        <taxon>Dothideomycetes</taxon>
        <taxon>Pleosporomycetidae</taxon>
        <taxon>Pleosporales</taxon>
        <taxon>Delitschiaceae</taxon>
        <taxon>Delitschia</taxon>
    </lineage>
</organism>